<dbReference type="Pfam" id="PF00583">
    <property type="entry name" value="Acetyltransf_1"/>
    <property type="match status" value="1"/>
</dbReference>
<dbReference type="Gene3D" id="3.40.630.30">
    <property type="match status" value="1"/>
</dbReference>
<dbReference type="PANTHER" id="PTHR13355">
    <property type="entry name" value="GLUCOSAMINE 6-PHOSPHATE N-ACETYLTRANSFERASE"/>
    <property type="match status" value="1"/>
</dbReference>
<dbReference type="SUPFAM" id="SSF55729">
    <property type="entry name" value="Acyl-CoA N-acyltransferases (Nat)"/>
    <property type="match status" value="1"/>
</dbReference>
<evidence type="ECO:0000259" key="5">
    <source>
        <dbReference type="PROSITE" id="PS51186"/>
    </source>
</evidence>
<reference evidence="7" key="1">
    <citation type="submission" date="2025-08" db="UniProtKB">
        <authorList>
            <consortium name="RefSeq"/>
        </authorList>
    </citation>
    <scope>IDENTIFICATION</scope>
</reference>
<organism evidence="6 7">
    <name type="scientific">Priapulus caudatus</name>
    <name type="common">Priapulid worm</name>
    <dbReference type="NCBI Taxonomy" id="37621"/>
    <lineage>
        <taxon>Eukaryota</taxon>
        <taxon>Metazoa</taxon>
        <taxon>Ecdysozoa</taxon>
        <taxon>Scalidophora</taxon>
        <taxon>Priapulida</taxon>
        <taxon>Priapulimorpha</taxon>
        <taxon>Priapulimorphida</taxon>
        <taxon>Priapulidae</taxon>
        <taxon>Priapulus</taxon>
    </lineage>
</organism>
<evidence type="ECO:0000256" key="3">
    <source>
        <dbReference type="ARBA" id="ARBA00048964"/>
    </source>
</evidence>
<keyword evidence="6" id="KW-1185">Reference proteome</keyword>
<protein>
    <recommendedName>
        <fullName evidence="4">Glucosamine 6-phosphate N-acetyltransferase</fullName>
        <ecNumber evidence="4">2.3.1.4</ecNumber>
    </recommendedName>
</protein>
<keyword evidence="4" id="KW-0012">Acyltransferase</keyword>
<dbReference type="EC" id="2.3.1.4" evidence="4"/>
<dbReference type="PANTHER" id="PTHR13355:SF11">
    <property type="entry name" value="GLUCOSAMINE 6-PHOSPHATE N-ACETYLTRANSFERASE"/>
    <property type="match status" value="1"/>
</dbReference>
<evidence type="ECO:0000256" key="2">
    <source>
        <dbReference type="ARBA" id="ARBA00006048"/>
    </source>
</evidence>
<comment type="similarity">
    <text evidence="2 4">Belongs to the acetyltransferase family. GNA1 subfamily.</text>
</comment>
<comment type="catalytic activity">
    <reaction evidence="3 4">
        <text>D-glucosamine 6-phosphate + acetyl-CoA = N-acetyl-D-glucosamine 6-phosphate + CoA + H(+)</text>
        <dbReference type="Rhea" id="RHEA:10292"/>
        <dbReference type="ChEBI" id="CHEBI:15378"/>
        <dbReference type="ChEBI" id="CHEBI:57287"/>
        <dbReference type="ChEBI" id="CHEBI:57288"/>
        <dbReference type="ChEBI" id="CHEBI:57513"/>
        <dbReference type="ChEBI" id="CHEBI:58725"/>
        <dbReference type="EC" id="2.3.1.4"/>
    </reaction>
</comment>
<accession>A0ABM1EUS9</accession>
<dbReference type="CDD" id="cd04301">
    <property type="entry name" value="NAT_SF"/>
    <property type="match status" value="1"/>
</dbReference>
<comment type="pathway">
    <text evidence="1 4">Nucleotide-sugar biosynthesis; UDP-N-acetyl-alpha-D-glucosamine biosynthesis; N-acetyl-alpha-D-glucosamine 1-phosphate from alpha-D-glucosamine 6-phosphate (route I): step 1/2.</text>
</comment>
<dbReference type="InterPro" id="IPR039143">
    <property type="entry name" value="GNPNAT1-like"/>
</dbReference>
<evidence type="ECO:0000256" key="1">
    <source>
        <dbReference type="ARBA" id="ARBA00004832"/>
    </source>
</evidence>
<keyword evidence="4" id="KW-0808">Transferase</keyword>
<dbReference type="InterPro" id="IPR016181">
    <property type="entry name" value="Acyl_CoA_acyltransferase"/>
</dbReference>
<evidence type="ECO:0000313" key="7">
    <source>
        <dbReference type="RefSeq" id="XP_014675950.1"/>
    </source>
</evidence>
<gene>
    <name evidence="7" type="primary">LOC106815932</name>
</gene>
<sequence length="225" mass="25599">MTSCEIRESFAIDVGTIPNPNLFMTGLMINGFRYRSLIKTIEEEEPLFDGAILRKLDFSSTNAKFNPKISPEHPGENLIMRPLCPADYARGFVELLRQLTKVGDVSQEDFIARYKSMKACPDTYYLVVIVDVNVDRVVGAATMAIENKFIHRCATRGRIEDVVVCNEMRGKQLGKLLVETMLKLSEYIGCYKTTLDCKDAMIPFYQQLGLHPEPGNNFMVKRFHE</sequence>
<dbReference type="RefSeq" id="XP_014675950.1">
    <property type="nucleotide sequence ID" value="XM_014820464.1"/>
</dbReference>
<name>A0ABM1EUS9_PRICU</name>
<feature type="domain" description="N-acetyltransferase" evidence="5">
    <location>
        <begin position="78"/>
        <end position="225"/>
    </location>
</feature>
<dbReference type="PROSITE" id="PS51186">
    <property type="entry name" value="GNAT"/>
    <property type="match status" value="1"/>
</dbReference>
<dbReference type="InterPro" id="IPR000182">
    <property type="entry name" value="GNAT_dom"/>
</dbReference>
<evidence type="ECO:0000256" key="4">
    <source>
        <dbReference type="RuleBase" id="RU365086"/>
    </source>
</evidence>
<dbReference type="Proteomes" id="UP000695022">
    <property type="component" value="Unplaced"/>
</dbReference>
<dbReference type="GeneID" id="106815932"/>
<proteinExistence type="inferred from homology"/>
<evidence type="ECO:0000313" key="6">
    <source>
        <dbReference type="Proteomes" id="UP000695022"/>
    </source>
</evidence>